<name>A0A0E9XP22_ANGAN</name>
<organism evidence="1">
    <name type="scientific">Anguilla anguilla</name>
    <name type="common">European freshwater eel</name>
    <name type="synonym">Muraena anguilla</name>
    <dbReference type="NCBI Taxonomy" id="7936"/>
    <lineage>
        <taxon>Eukaryota</taxon>
        <taxon>Metazoa</taxon>
        <taxon>Chordata</taxon>
        <taxon>Craniata</taxon>
        <taxon>Vertebrata</taxon>
        <taxon>Euteleostomi</taxon>
        <taxon>Actinopterygii</taxon>
        <taxon>Neopterygii</taxon>
        <taxon>Teleostei</taxon>
        <taxon>Anguilliformes</taxon>
        <taxon>Anguillidae</taxon>
        <taxon>Anguilla</taxon>
    </lineage>
</organism>
<protein>
    <submittedName>
        <fullName evidence="1">Uncharacterized protein</fullName>
    </submittedName>
</protein>
<sequence length="64" mass="7096">MLISVLYPSDNELTHVPHLFIMGREIPSQGPDITSLLPFLRIAQLENHSTQACVTSTACHIPQL</sequence>
<reference evidence="1" key="1">
    <citation type="submission" date="2014-11" db="EMBL/GenBank/DDBJ databases">
        <authorList>
            <person name="Amaro Gonzalez C."/>
        </authorList>
    </citation>
    <scope>NUCLEOTIDE SEQUENCE</scope>
</reference>
<accession>A0A0E9XP22</accession>
<dbReference type="EMBL" id="GBXM01004396">
    <property type="protein sequence ID" value="JAI04182.1"/>
    <property type="molecule type" value="Transcribed_RNA"/>
</dbReference>
<evidence type="ECO:0000313" key="1">
    <source>
        <dbReference type="EMBL" id="JAI04182.1"/>
    </source>
</evidence>
<dbReference type="AlphaFoldDB" id="A0A0E9XP22"/>
<reference evidence="1" key="2">
    <citation type="journal article" date="2015" name="Fish Shellfish Immunol.">
        <title>Early steps in the European eel (Anguilla anguilla)-Vibrio vulnificus interaction in the gills: Role of the RtxA13 toxin.</title>
        <authorList>
            <person name="Callol A."/>
            <person name="Pajuelo D."/>
            <person name="Ebbesson L."/>
            <person name="Teles M."/>
            <person name="MacKenzie S."/>
            <person name="Amaro C."/>
        </authorList>
    </citation>
    <scope>NUCLEOTIDE SEQUENCE</scope>
</reference>
<proteinExistence type="predicted"/>